<gene>
    <name evidence="1" type="ORF">E5333_12465</name>
</gene>
<comment type="caution">
    <text evidence="1">The sequence shown here is derived from an EMBL/GenBank/DDBJ whole genome shotgun (WGS) entry which is preliminary data.</text>
</comment>
<accession>A0A4S2FNG9</accession>
<protein>
    <submittedName>
        <fullName evidence="1">Uncharacterized protein</fullName>
    </submittedName>
</protein>
<dbReference type="AlphaFoldDB" id="A0A4S2FNG9"/>
<sequence>MNRTSVIIGLLMLLTSMSGCKDTRSNREILEDIYKDYTLAQYMRENLWKGLGDSDIIYSPNLVLYNELDIQGKSFKEIEKKYGTPLKIYPDTLYHGISVRNGWPSAIYPIAYQRDSVPILISYWYFENDISMTIYFDNDSVKITEVVET</sequence>
<dbReference type="RefSeq" id="WP_123478319.1">
    <property type="nucleotide sequence ID" value="NZ_CAMRAI010000032.1"/>
</dbReference>
<proteinExistence type="predicted"/>
<organism evidence="1 2">
    <name type="scientific">Muribaculum intestinale</name>
    <dbReference type="NCBI Taxonomy" id="1796646"/>
    <lineage>
        <taxon>Bacteria</taxon>
        <taxon>Pseudomonadati</taxon>
        <taxon>Bacteroidota</taxon>
        <taxon>Bacteroidia</taxon>
        <taxon>Bacteroidales</taxon>
        <taxon>Muribaculaceae</taxon>
        <taxon>Muribaculum</taxon>
    </lineage>
</organism>
<dbReference type="Proteomes" id="UP000306630">
    <property type="component" value="Unassembled WGS sequence"/>
</dbReference>
<reference evidence="1 2" key="1">
    <citation type="submission" date="2019-04" db="EMBL/GenBank/DDBJ databases">
        <title>Microbes associate with the intestines of laboratory mice.</title>
        <authorList>
            <person name="Navarre W."/>
            <person name="Wong E."/>
            <person name="Huang K."/>
            <person name="Tropini C."/>
            <person name="Ng K."/>
            <person name="Yu B."/>
        </authorList>
    </citation>
    <scope>NUCLEOTIDE SEQUENCE [LARGE SCALE GENOMIC DNA]</scope>
    <source>
        <strain evidence="1 2">NM06_A21</strain>
    </source>
</reference>
<dbReference type="PROSITE" id="PS51257">
    <property type="entry name" value="PROKAR_LIPOPROTEIN"/>
    <property type="match status" value="1"/>
</dbReference>
<evidence type="ECO:0000313" key="2">
    <source>
        <dbReference type="Proteomes" id="UP000306630"/>
    </source>
</evidence>
<name>A0A4S2FNG9_9BACT</name>
<evidence type="ECO:0000313" key="1">
    <source>
        <dbReference type="EMBL" id="TGY70562.1"/>
    </source>
</evidence>
<dbReference type="EMBL" id="SRYD01000059">
    <property type="protein sequence ID" value="TGY70562.1"/>
    <property type="molecule type" value="Genomic_DNA"/>
</dbReference>